<name>A0A5M3N0L9_CONPW</name>
<dbReference type="RefSeq" id="XP_007764589.1">
    <property type="nucleotide sequence ID" value="XM_007766399.1"/>
</dbReference>
<evidence type="ECO:0000256" key="1">
    <source>
        <dbReference type="SAM" id="MobiDB-lite"/>
    </source>
</evidence>
<dbReference type="EMBL" id="JH711574">
    <property type="protein sequence ID" value="EIW84932.1"/>
    <property type="molecule type" value="Genomic_DNA"/>
</dbReference>
<dbReference type="Proteomes" id="UP000053558">
    <property type="component" value="Unassembled WGS sequence"/>
</dbReference>
<keyword evidence="4" id="KW-1185">Reference proteome</keyword>
<feature type="region of interest" description="Disordered" evidence="1">
    <location>
        <begin position="47"/>
        <end position="159"/>
    </location>
</feature>
<proteinExistence type="predicted"/>
<dbReference type="OMA" id="DYAQHQR"/>
<dbReference type="GeneID" id="19204707"/>
<feature type="compositionally biased region" description="Acidic residues" evidence="1">
    <location>
        <begin position="276"/>
        <end position="286"/>
    </location>
</feature>
<feature type="compositionally biased region" description="Basic and acidic residues" evidence="1">
    <location>
        <begin position="315"/>
        <end position="334"/>
    </location>
</feature>
<feature type="domain" description="DUF3835" evidence="2">
    <location>
        <begin position="641"/>
        <end position="660"/>
    </location>
</feature>
<feature type="compositionally biased region" description="Basic and acidic residues" evidence="1">
    <location>
        <begin position="107"/>
        <end position="123"/>
    </location>
</feature>
<feature type="compositionally biased region" description="Basic and acidic residues" evidence="1">
    <location>
        <begin position="373"/>
        <end position="385"/>
    </location>
</feature>
<comment type="caution">
    <text evidence="3">The sequence shown here is derived from an EMBL/GenBank/DDBJ whole genome shotgun (WGS) entry which is preliminary data.</text>
</comment>
<sequence length="660" mass="72024">MANIKDLNDSKTEALQALFNSLSNPSDSINGKLSQEQLQKLSSKVDEILGGDDGKHGANRGTTQLVNEDGLPIVDITEPVGQSVTTDSPQDDNITDGPDLLPLHTLSPEERESRRIERERLLDLLEEEERAEHSKEEADEEERRRKVIEKRKEESKAEIEQLKATKEMHKKMGKALLKNVAEAREKEEAAKRKLLDEEQVSKLQNKSIKPKKSVTFAEGTEEKDGGTKLAWGDVVPARLHSSNRIWDKSADRSSTMKRQVVERFPGGPSTPIEPSYEADSDDESPTEEPPYSSEEDDSEDDSEEEPDIDSGDDWDSARHQREIALEYYEKKHAVGSEAARVMSSHTHDDEWDQPEVPLEATLAGRPKSGTSRFKAERSGFSEAKSESNPATPTTASTSIGFATIPASGQSAVRKAVKVGKLEGGQLMGGSDSEPEDETTTNILDMLKKGQIQNAGPDFVPPMRSPSTSITRGRPSPLPLAKGKTKDQNYLDVDLLTRVPQTPVNHIIRSSPKVSTFDLPTSGTSHDHHPVSGAGSSSKVQPARLTIDDSLLAPSNPQPSDKTNAYSPCLSSASTAVDSPVGGEEPQSAFSWNNPPVNSSTPSRPPIIVSSSVQESSSSRPTRPPVVSASVQESSRRSDPEPQLSNDGPKKRVSKFKAERM</sequence>
<evidence type="ECO:0000313" key="4">
    <source>
        <dbReference type="Proteomes" id="UP000053558"/>
    </source>
</evidence>
<organism evidence="3 4">
    <name type="scientific">Coniophora puteana (strain RWD-64-598)</name>
    <name type="common">Brown rot fungus</name>
    <dbReference type="NCBI Taxonomy" id="741705"/>
    <lineage>
        <taxon>Eukaryota</taxon>
        <taxon>Fungi</taxon>
        <taxon>Dikarya</taxon>
        <taxon>Basidiomycota</taxon>
        <taxon>Agaricomycotina</taxon>
        <taxon>Agaricomycetes</taxon>
        <taxon>Agaricomycetidae</taxon>
        <taxon>Boletales</taxon>
        <taxon>Coniophorineae</taxon>
        <taxon>Coniophoraceae</taxon>
        <taxon>Coniophora</taxon>
    </lineage>
</organism>
<feature type="compositionally biased region" description="Polar residues" evidence="1">
    <location>
        <begin position="552"/>
        <end position="576"/>
    </location>
</feature>
<dbReference type="Pfam" id="PF12927">
    <property type="entry name" value="DUF3835"/>
    <property type="match status" value="2"/>
</dbReference>
<gene>
    <name evidence="3" type="ORF">CONPUDRAFT_162247</name>
</gene>
<feature type="domain" description="DUF3835" evidence="2">
    <location>
        <begin position="301"/>
        <end position="377"/>
    </location>
</feature>
<feature type="compositionally biased region" description="Acidic residues" evidence="1">
    <location>
        <begin position="293"/>
        <end position="314"/>
    </location>
</feature>
<feature type="compositionally biased region" description="Basic and acidic residues" evidence="1">
    <location>
        <begin position="130"/>
        <end position="159"/>
    </location>
</feature>
<evidence type="ECO:0000259" key="2">
    <source>
        <dbReference type="Pfam" id="PF12927"/>
    </source>
</evidence>
<feature type="region of interest" description="Disordered" evidence="1">
    <location>
        <begin position="500"/>
        <end position="660"/>
    </location>
</feature>
<evidence type="ECO:0000313" key="3">
    <source>
        <dbReference type="EMBL" id="EIW84932.1"/>
    </source>
</evidence>
<dbReference type="OrthoDB" id="21413at2759"/>
<feature type="compositionally biased region" description="Polar residues" evidence="1">
    <location>
        <begin position="587"/>
        <end position="597"/>
    </location>
</feature>
<accession>A0A5M3N0L9</accession>
<feature type="region of interest" description="Disordered" evidence="1">
    <location>
        <begin position="452"/>
        <end position="484"/>
    </location>
</feature>
<feature type="compositionally biased region" description="Polar residues" evidence="1">
    <location>
        <begin position="511"/>
        <end position="523"/>
    </location>
</feature>
<protein>
    <recommendedName>
        <fullName evidence="2">DUF3835 domain-containing protein</fullName>
    </recommendedName>
</protein>
<dbReference type="AlphaFoldDB" id="A0A5M3N0L9"/>
<dbReference type="KEGG" id="cput:CONPUDRAFT_162247"/>
<dbReference type="InterPro" id="IPR024325">
    <property type="entry name" value="DUF3835"/>
</dbReference>
<feature type="region of interest" description="Disordered" evidence="1">
    <location>
        <begin position="201"/>
        <end position="396"/>
    </location>
</feature>
<feature type="compositionally biased region" description="Basic and acidic residues" evidence="1">
    <location>
        <begin position="47"/>
        <end position="56"/>
    </location>
</feature>
<feature type="compositionally biased region" description="Low complexity" evidence="1">
    <location>
        <begin position="598"/>
        <end position="630"/>
    </location>
</feature>
<reference evidence="4" key="1">
    <citation type="journal article" date="2012" name="Science">
        <title>The Paleozoic origin of enzymatic lignin decomposition reconstructed from 31 fungal genomes.</title>
        <authorList>
            <person name="Floudas D."/>
            <person name="Binder M."/>
            <person name="Riley R."/>
            <person name="Barry K."/>
            <person name="Blanchette R.A."/>
            <person name="Henrissat B."/>
            <person name="Martinez A.T."/>
            <person name="Otillar R."/>
            <person name="Spatafora J.W."/>
            <person name="Yadav J.S."/>
            <person name="Aerts A."/>
            <person name="Benoit I."/>
            <person name="Boyd A."/>
            <person name="Carlson A."/>
            <person name="Copeland A."/>
            <person name="Coutinho P.M."/>
            <person name="de Vries R.P."/>
            <person name="Ferreira P."/>
            <person name="Findley K."/>
            <person name="Foster B."/>
            <person name="Gaskell J."/>
            <person name="Glotzer D."/>
            <person name="Gorecki P."/>
            <person name="Heitman J."/>
            <person name="Hesse C."/>
            <person name="Hori C."/>
            <person name="Igarashi K."/>
            <person name="Jurgens J.A."/>
            <person name="Kallen N."/>
            <person name="Kersten P."/>
            <person name="Kohler A."/>
            <person name="Kuees U."/>
            <person name="Kumar T.K.A."/>
            <person name="Kuo A."/>
            <person name="LaButti K."/>
            <person name="Larrondo L.F."/>
            <person name="Lindquist E."/>
            <person name="Ling A."/>
            <person name="Lombard V."/>
            <person name="Lucas S."/>
            <person name="Lundell T."/>
            <person name="Martin R."/>
            <person name="McLaughlin D.J."/>
            <person name="Morgenstern I."/>
            <person name="Morin E."/>
            <person name="Murat C."/>
            <person name="Nagy L.G."/>
            <person name="Nolan M."/>
            <person name="Ohm R.A."/>
            <person name="Patyshakuliyeva A."/>
            <person name="Rokas A."/>
            <person name="Ruiz-Duenas F.J."/>
            <person name="Sabat G."/>
            <person name="Salamov A."/>
            <person name="Samejima M."/>
            <person name="Schmutz J."/>
            <person name="Slot J.C."/>
            <person name="St John F."/>
            <person name="Stenlid J."/>
            <person name="Sun H."/>
            <person name="Sun S."/>
            <person name="Syed K."/>
            <person name="Tsang A."/>
            <person name="Wiebenga A."/>
            <person name="Young D."/>
            <person name="Pisabarro A."/>
            <person name="Eastwood D.C."/>
            <person name="Martin F."/>
            <person name="Cullen D."/>
            <person name="Grigoriev I.V."/>
            <person name="Hibbett D.S."/>
        </authorList>
    </citation>
    <scope>NUCLEOTIDE SEQUENCE [LARGE SCALE GENOMIC DNA]</scope>
    <source>
        <strain evidence="4">RWD-64-598 SS2</strain>
    </source>
</reference>